<name>A0A853DQU5_9MICO</name>
<keyword evidence="3" id="KW-1185">Reference proteome</keyword>
<comment type="caution">
    <text evidence="2">The sequence shown here is derived from an EMBL/GenBank/DDBJ whole genome shotgun (WGS) entry which is preliminary data.</text>
</comment>
<protein>
    <submittedName>
        <fullName evidence="2">Uncharacterized protein</fullName>
    </submittedName>
</protein>
<accession>A0A853DQU5</accession>
<dbReference type="AlphaFoldDB" id="A0A853DQU5"/>
<evidence type="ECO:0000313" key="3">
    <source>
        <dbReference type="Proteomes" id="UP000571817"/>
    </source>
</evidence>
<evidence type="ECO:0000313" key="2">
    <source>
        <dbReference type="EMBL" id="NYJ76495.1"/>
    </source>
</evidence>
<organism evidence="2 3">
    <name type="scientific">Allobranchiibius huperziae</name>
    <dbReference type="NCBI Taxonomy" id="1874116"/>
    <lineage>
        <taxon>Bacteria</taxon>
        <taxon>Bacillati</taxon>
        <taxon>Actinomycetota</taxon>
        <taxon>Actinomycetes</taxon>
        <taxon>Micrococcales</taxon>
        <taxon>Dermacoccaceae</taxon>
        <taxon>Allobranchiibius</taxon>
    </lineage>
</organism>
<feature type="compositionally biased region" description="Basic residues" evidence="1">
    <location>
        <begin position="72"/>
        <end position="82"/>
    </location>
</feature>
<evidence type="ECO:0000256" key="1">
    <source>
        <dbReference type="SAM" id="MobiDB-lite"/>
    </source>
</evidence>
<dbReference type="Proteomes" id="UP000571817">
    <property type="component" value="Unassembled WGS sequence"/>
</dbReference>
<dbReference type="RefSeq" id="WP_179483885.1">
    <property type="nucleotide sequence ID" value="NZ_JACCFW010000002.1"/>
</dbReference>
<proteinExistence type="predicted"/>
<sequence>MTEITDRAQELLAGRIDAVRKLSERQRTATQAREAADAADRDAAAAWSDATQAGWTSTELRKLGLAQPTNRRGGRPKGSRTTRRPEAPSGSTPDA</sequence>
<dbReference type="EMBL" id="JACCFW010000002">
    <property type="protein sequence ID" value="NYJ76495.1"/>
    <property type="molecule type" value="Genomic_DNA"/>
</dbReference>
<gene>
    <name evidence="2" type="ORF">HNR15_003513</name>
</gene>
<reference evidence="2 3" key="1">
    <citation type="submission" date="2020-07" db="EMBL/GenBank/DDBJ databases">
        <title>Sequencing the genomes of 1000 actinobacteria strains.</title>
        <authorList>
            <person name="Klenk H.-P."/>
        </authorList>
    </citation>
    <scope>NUCLEOTIDE SEQUENCE [LARGE SCALE GENOMIC DNA]</scope>
    <source>
        <strain evidence="2 3">DSM 29531</strain>
    </source>
</reference>
<feature type="region of interest" description="Disordered" evidence="1">
    <location>
        <begin position="58"/>
        <end position="95"/>
    </location>
</feature>